<dbReference type="Proteomes" id="UP000606786">
    <property type="component" value="Unassembled WGS sequence"/>
</dbReference>
<comment type="caution">
    <text evidence="2">The sequence shown here is derived from an EMBL/GenBank/DDBJ whole genome shotgun (WGS) entry which is preliminary data.</text>
</comment>
<reference evidence="2" key="1">
    <citation type="submission" date="2020-11" db="EMBL/GenBank/DDBJ databases">
        <authorList>
            <person name="Whitehead M."/>
        </authorList>
    </citation>
    <scope>NUCLEOTIDE SEQUENCE</scope>
    <source>
        <strain evidence="2">EGII</strain>
    </source>
</reference>
<evidence type="ECO:0000256" key="1">
    <source>
        <dbReference type="SAM" id="MobiDB-lite"/>
    </source>
</evidence>
<sequence length="129" mass="14283">MCGNIAIIRSTVALAAAVWMLLLPLVARIENYKRYPSLCLVCATITYSRGGTEEEILAMMSVSNKEFIDEPYENEGYGLKICTALKGCHVLSFASKPNSDPMDHPPPDDVTEWNRQNEAYDNNGTGTHL</sequence>
<dbReference type="EMBL" id="CAJHJT010000012">
    <property type="protein sequence ID" value="CAD6997746.1"/>
    <property type="molecule type" value="Genomic_DNA"/>
</dbReference>
<gene>
    <name evidence="2" type="ORF">CCAP1982_LOCUS6378</name>
</gene>
<protein>
    <submittedName>
        <fullName evidence="2">(Mediterranean fruit fly) hypothetical protein</fullName>
    </submittedName>
</protein>
<accession>A0A811UIG2</accession>
<evidence type="ECO:0000313" key="3">
    <source>
        <dbReference type="Proteomes" id="UP000606786"/>
    </source>
</evidence>
<keyword evidence="3" id="KW-1185">Reference proteome</keyword>
<proteinExistence type="predicted"/>
<organism evidence="2 3">
    <name type="scientific">Ceratitis capitata</name>
    <name type="common">Mediterranean fruit fly</name>
    <name type="synonym">Tephritis capitata</name>
    <dbReference type="NCBI Taxonomy" id="7213"/>
    <lineage>
        <taxon>Eukaryota</taxon>
        <taxon>Metazoa</taxon>
        <taxon>Ecdysozoa</taxon>
        <taxon>Arthropoda</taxon>
        <taxon>Hexapoda</taxon>
        <taxon>Insecta</taxon>
        <taxon>Pterygota</taxon>
        <taxon>Neoptera</taxon>
        <taxon>Endopterygota</taxon>
        <taxon>Diptera</taxon>
        <taxon>Brachycera</taxon>
        <taxon>Muscomorpha</taxon>
        <taxon>Tephritoidea</taxon>
        <taxon>Tephritidae</taxon>
        <taxon>Ceratitis</taxon>
        <taxon>Ceratitis</taxon>
    </lineage>
</organism>
<evidence type="ECO:0000313" key="2">
    <source>
        <dbReference type="EMBL" id="CAD6997746.1"/>
    </source>
</evidence>
<name>A0A811UIG2_CERCA</name>
<feature type="region of interest" description="Disordered" evidence="1">
    <location>
        <begin position="96"/>
        <end position="129"/>
    </location>
</feature>
<dbReference type="AlphaFoldDB" id="A0A811UIG2"/>
<feature type="compositionally biased region" description="Polar residues" evidence="1">
    <location>
        <begin position="113"/>
        <end position="129"/>
    </location>
</feature>